<organism evidence="2">
    <name type="scientific">Myoviridae sp. ct7113</name>
    <dbReference type="NCBI Taxonomy" id="2825037"/>
    <lineage>
        <taxon>Viruses</taxon>
        <taxon>Duplodnaviria</taxon>
        <taxon>Heunggongvirae</taxon>
        <taxon>Uroviricota</taxon>
        <taxon>Caudoviricetes</taxon>
    </lineage>
</organism>
<keyword evidence="1" id="KW-0472">Membrane</keyword>
<proteinExistence type="predicted"/>
<evidence type="ECO:0000256" key="1">
    <source>
        <dbReference type="SAM" id="Phobius"/>
    </source>
</evidence>
<name>A0A8S5UY61_9CAUD</name>
<sequence>MKRRRKIPHLFAKLVVIWCIAFASGASYYALRILSRTGNDAAGLLAVILGFFGGELLFLCLRTVLKERTTRKDAAASGKETDDGNSL</sequence>
<accession>A0A8S5UY61</accession>
<keyword evidence="1" id="KW-1133">Transmembrane helix</keyword>
<reference evidence="2" key="1">
    <citation type="journal article" date="2021" name="Proc. Natl. Acad. Sci. U.S.A.">
        <title>A Catalog of Tens of Thousands of Viruses from Human Metagenomes Reveals Hidden Associations with Chronic Diseases.</title>
        <authorList>
            <person name="Tisza M.J."/>
            <person name="Buck C.B."/>
        </authorList>
    </citation>
    <scope>NUCLEOTIDE SEQUENCE</scope>
    <source>
        <strain evidence="2">Ct7113</strain>
    </source>
</reference>
<feature type="transmembrane region" description="Helical" evidence="1">
    <location>
        <begin position="12"/>
        <end position="31"/>
    </location>
</feature>
<feature type="transmembrane region" description="Helical" evidence="1">
    <location>
        <begin position="43"/>
        <end position="65"/>
    </location>
</feature>
<protein>
    <submittedName>
        <fullName evidence="2">Uncharacterized protein</fullName>
    </submittedName>
</protein>
<keyword evidence="1" id="KW-0812">Transmembrane</keyword>
<evidence type="ECO:0000313" key="2">
    <source>
        <dbReference type="EMBL" id="DAF99338.1"/>
    </source>
</evidence>
<dbReference type="EMBL" id="BK016164">
    <property type="protein sequence ID" value="DAF99338.1"/>
    <property type="molecule type" value="Genomic_DNA"/>
</dbReference>